<reference evidence="2 3" key="1">
    <citation type="journal article" date="2020" name="IScience">
        <title>Genome Sequencing of the Endangered Kingdonia uniflora (Circaeasteraceae, Ranunculales) Reveals Potential Mechanisms of Evolutionary Specialization.</title>
        <authorList>
            <person name="Sun Y."/>
            <person name="Deng T."/>
            <person name="Zhang A."/>
            <person name="Moore M.J."/>
            <person name="Landis J.B."/>
            <person name="Lin N."/>
            <person name="Zhang H."/>
            <person name="Zhang X."/>
            <person name="Huang J."/>
            <person name="Zhang X."/>
            <person name="Sun H."/>
            <person name="Wang H."/>
        </authorList>
    </citation>
    <scope>NUCLEOTIDE SEQUENCE [LARGE SCALE GENOMIC DNA]</scope>
    <source>
        <strain evidence="2">TB1705</strain>
        <tissue evidence="2">Leaf</tissue>
    </source>
</reference>
<dbReference type="AlphaFoldDB" id="A0A7J7LNM7"/>
<accession>A0A7J7LNM7</accession>
<feature type="transmembrane region" description="Helical" evidence="1">
    <location>
        <begin position="27"/>
        <end position="49"/>
    </location>
</feature>
<evidence type="ECO:0000256" key="1">
    <source>
        <dbReference type="SAM" id="Phobius"/>
    </source>
</evidence>
<name>A0A7J7LNM7_9MAGN</name>
<evidence type="ECO:0000313" key="3">
    <source>
        <dbReference type="Proteomes" id="UP000541444"/>
    </source>
</evidence>
<proteinExistence type="predicted"/>
<keyword evidence="1" id="KW-0812">Transmembrane</keyword>
<dbReference type="EMBL" id="JACGCM010002137">
    <property type="protein sequence ID" value="KAF6144152.1"/>
    <property type="molecule type" value="Genomic_DNA"/>
</dbReference>
<organism evidence="2 3">
    <name type="scientific">Kingdonia uniflora</name>
    <dbReference type="NCBI Taxonomy" id="39325"/>
    <lineage>
        <taxon>Eukaryota</taxon>
        <taxon>Viridiplantae</taxon>
        <taxon>Streptophyta</taxon>
        <taxon>Embryophyta</taxon>
        <taxon>Tracheophyta</taxon>
        <taxon>Spermatophyta</taxon>
        <taxon>Magnoliopsida</taxon>
        <taxon>Ranunculales</taxon>
        <taxon>Circaeasteraceae</taxon>
        <taxon>Kingdonia</taxon>
    </lineage>
</organism>
<keyword evidence="1" id="KW-1133">Transmembrane helix</keyword>
<evidence type="ECO:0000313" key="2">
    <source>
        <dbReference type="EMBL" id="KAF6144152.1"/>
    </source>
</evidence>
<sequence>MELGSKFYVMGYFMEGWQFGASSSTSLIVVANLLAMLFCLSITVVPNLYSQEDKVRGTQARGAKLEQELITFPGEAFLL</sequence>
<protein>
    <submittedName>
        <fullName evidence="2">Uncharacterized protein</fullName>
    </submittedName>
</protein>
<keyword evidence="3" id="KW-1185">Reference proteome</keyword>
<comment type="caution">
    <text evidence="2">The sequence shown here is derived from an EMBL/GenBank/DDBJ whole genome shotgun (WGS) entry which is preliminary data.</text>
</comment>
<gene>
    <name evidence="2" type="ORF">GIB67_004825</name>
</gene>
<dbReference type="Proteomes" id="UP000541444">
    <property type="component" value="Unassembled WGS sequence"/>
</dbReference>
<keyword evidence="1" id="KW-0472">Membrane</keyword>